<dbReference type="PANTHER" id="PTHR20921">
    <property type="entry name" value="TRANSMEMBRANE PROTEIN 222"/>
    <property type="match status" value="1"/>
</dbReference>
<dbReference type="OrthoDB" id="267284at2759"/>
<dbReference type="PANTHER" id="PTHR20921:SF0">
    <property type="entry name" value="TRANSMEMBRANE PROTEIN 222"/>
    <property type="match status" value="1"/>
</dbReference>
<name>A0A4Z2DAQ6_SCHJA</name>
<dbReference type="Pfam" id="PF05608">
    <property type="entry name" value="RTE1"/>
    <property type="match status" value="1"/>
</dbReference>
<dbReference type="AlphaFoldDB" id="A0A4Z2DAQ6"/>
<accession>A0A4Z2DAQ6</accession>
<keyword evidence="1" id="KW-0812">Transmembrane</keyword>
<organism evidence="1 2">
    <name type="scientific">Schistosoma japonicum</name>
    <name type="common">Blood fluke</name>
    <dbReference type="NCBI Taxonomy" id="6182"/>
    <lineage>
        <taxon>Eukaryota</taxon>
        <taxon>Metazoa</taxon>
        <taxon>Spiralia</taxon>
        <taxon>Lophotrochozoa</taxon>
        <taxon>Platyhelminthes</taxon>
        <taxon>Trematoda</taxon>
        <taxon>Digenea</taxon>
        <taxon>Strigeidida</taxon>
        <taxon>Schistosomatoidea</taxon>
        <taxon>Schistosomatidae</taxon>
        <taxon>Schistosoma</taxon>
    </lineage>
</organism>
<dbReference type="Proteomes" id="UP000311919">
    <property type="component" value="Unassembled WGS sequence"/>
</dbReference>
<reference evidence="1 2" key="1">
    <citation type="submission" date="2019-03" db="EMBL/GenBank/DDBJ databases">
        <title>An improved genome assembly of the fluke Schistosoma japonicum.</title>
        <authorList>
            <person name="Hu W."/>
            <person name="Luo F."/>
            <person name="Yin M."/>
            <person name="Mo X."/>
            <person name="Sun C."/>
            <person name="Wu Q."/>
            <person name="Zhu B."/>
            <person name="Xiang M."/>
            <person name="Wang J."/>
            <person name="Wang Y."/>
            <person name="Zhang T."/>
            <person name="Xu B."/>
            <person name="Zheng H."/>
            <person name="Feng Z."/>
        </authorList>
    </citation>
    <scope>NUCLEOTIDE SEQUENCE [LARGE SCALE GENOMIC DNA]</scope>
    <source>
        <strain evidence="1">HuSjv2</strain>
        <tissue evidence="1">Worms</tissue>
    </source>
</reference>
<dbReference type="EMBL" id="SKCS01000189">
    <property type="protein sequence ID" value="TNN13498.1"/>
    <property type="molecule type" value="Genomic_DNA"/>
</dbReference>
<dbReference type="STRING" id="6182.A0A4Z2DAQ6"/>
<gene>
    <name evidence="1" type="ORF">EWB00_002866</name>
</gene>
<evidence type="ECO:0000313" key="2">
    <source>
        <dbReference type="Proteomes" id="UP000311919"/>
    </source>
</evidence>
<proteinExistence type="predicted"/>
<sequence length="173" mass="19991">MENRVDAISPFLHRFPYSIVWTPIPLLTWLFPVIGHMGIANSYGVIYDFAAPYTIGEDQMAFGWPTMYYQPHSTLVPSREVWDNAVFEANEVYKGRVHNLFWDNCHSHVAYAFNKMSFQGKCNWSMISVAVLLFRHGKYNDALMDSVKIIILYVCPLIMQATVEFLMNLSIPK</sequence>
<evidence type="ECO:0000313" key="1">
    <source>
        <dbReference type="EMBL" id="TNN13498.1"/>
    </source>
</evidence>
<keyword evidence="2" id="KW-1185">Reference proteome</keyword>
<comment type="caution">
    <text evidence="1">The sequence shown here is derived from an EMBL/GenBank/DDBJ whole genome shotgun (WGS) entry which is preliminary data.</text>
</comment>
<dbReference type="InterPro" id="IPR008496">
    <property type="entry name" value="TMEM222/RTE1"/>
</dbReference>
<protein>
    <submittedName>
        <fullName evidence="1">Transmembrane protein</fullName>
    </submittedName>
</protein>
<keyword evidence="1" id="KW-0472">Membrane</keyword>